<organism evidence="1 2">
    <name type="scientific">Lupinus angustifolius</name>
    <name type="common">Narrow-leaved blue lupine</name>
    <dbReference type="NCBI Taxonomy" id="3871"/>
    <lineage>
        <taxon>Eukaryota</taxon>
        <taxon>Viridiplantae</taxon>
        <taxon>Streptophyta</taxon>
        <taxon>Embryophyta</taxon>
        <taxon>Tracheophyta</taxon>
        <taxon>Spermatophyta</taxon>
        <taxon>Magnoliopsida</taxon>
        <taxon>eudicotyledons</taxon>
        <taxon>Gunneridae</taxon>
        <taxon>Pentapetalae</taxon>
        <taxon>rosids</taxon>
        <taxon>fabids</taxon>
        <taxon>Fabales</taxon>
        <taxon>Fabaceae</taxon>
        <taxon>Papilionoideae</taxon>
        <taxon>50 kb inversion clade</taxon>
        <taxon>genistoids sensu lato</taxon>
        <taxon>core genistoids</taxon>
        <taxon>Genisteae</taxon>
        <taxon>Lupinus</taxon>
    </lineage>
</organism>
<accession>A0A4P1R3U9</accession>
<name>A0A4P1R3U9_LUPAN</name>
<protein>
    <submittedName>
        <fullName evidence="1">Uncharacterized protein</fullName>
    </submittedName>
</protein>
<reference evidence="1 2" key="1">
    <citation type="journal article" date="2017" name="Plant Biotechnol. J.">
        <title>A comprehensive draft genome sequence for lupin (Lupinus angustifolius), an emerging health food: insights into plant-microbe interactions and legume evolution.</title>
        <authorList>
            <person name="Hane J.K."/>
            <person name="Ming Y."/>
            <person name="Kamphuis L.G."/>
            <person name="Nelson M.N."/>
            <person name="Garg G."/>
            <person name="Atkins C.A."/>
            <person name="Bayer P.E."/>
            <person name="Bravo A."/>
            <person name="Bringans S."/>
            <person name="Cannon S."/>
            <person name="Edwards D."/>
            <person name="Foley R."/>
            <person name="Gao L.L."/>
            <person name="Harrison M.J."/>
            <person name="Huang W."/>
            <person name="Hurgobin B."/>
            <person name="Li S."/>
            <person name="Liu C.W."/>
            <person name="McGrath A."/>
            <person name="Morahan G."/>
            <person name="Murray J."/>
            <person name="Weller J."/>
            <person name="Jian J."/>
            <person name="Singh K.B."/>
        </authorList>
    </citation>
    <scope>NUCLEOTIDE SEQUENCE [LARGE SCALE GENOMIC DNA]</scope>
    <source>
        <strain evidence="2">cv. Tanjil</strain>
        <tissue evidence="1">Whole plant</tissue>
    </source>
</reference>
<dbReference type="Proteomes" id="UP000188354">
    <property type="component" value="Chromosome LG12"/>
</dbReference>
<proteinExistence type="predicted"/>
<sequence>MLAGSLRPNVDDLWHSLVRDKTYVKLIKDVRSLWDMGLQLFRKHISPSLLL</sequence>
<evidence type="ECO:0000313" key="2">
    <source>
        <dbReference type="Proteomes" id="UP000188354"/>
    </source>
</evidence>
<gene>
    <name evidence="1" type="ORF">TanjilG_09136</name>
</gene>
<dbReference type="Gramene" id="OIW00655">
    <property type="protein sequence ID" value="OIW00655"/>
    <property type="gene ID" value="TanjilG_09136"/>
</dbReference>
<keyword evidence="2" id="KW-1185">Reference proteome</keyword>
<evidence type="ECO:0000313" key="1">
    <source>
        <dbReference type="EMBL" id="OIW00655.1"/>
    </source>
</evidence>
<dbReference type="EMBL" id="CM007372">
    <property type="protein sequence ID" value="OIW00655.1"/>
    <property type="molecule type" value="Genomic_DNA"/>
</dbReference>
<dbReference type="AlphaFoldDB" id="A0A4P1R3U9"/>